<evidence type="ECO:0000256" key="1">
    <source>
        <dbReference type="ARBA" id="ARBA00004496"/>
    </source>
</evidence>
<keyword evidence="4" id="KW-0408">Iron</keyword>
<keyword evidence="3" id="KW-0479">Metal-binding</keyword>
<dbReference type="STRING" id="758820.SAMN00777080_4712"/>
<dbReference type="PANTHER" id="PTHR36438">
    <property type="entry name" value="IRON-SULFUR CLUSTER REPAIR PROTEIN YTFE"/>
    <property type="match status" value="1"/>
</dbReference>
<reference evidence="7" key="1">
    <citation type="submission" date="2017-04" db="EMBL/GenBank/DDBJ databases">
        <authorList>
            <person name="Varghese N."/>
            <person name="Submissions S."/>
        </authorList>
    </citation>
    <scope>NUCLEOTIDE SEQUENCE [LARGE SCALE GENOMIC DNA]</scope>
    <source>
        <strain evidence="7">DSM 16537</strain>
    </source>
</reference>
<evidence type="ECO:0000256" key="4">
    <source>
        <dbReference type="ARBA" id="ARBA00023004"/>
    </source>
</evidence>
<evidence type="ECO:0000256" key="2">
    <source>
        <dbReference type="ARBA" id="ARBA00022490"/>
    </source>
</evidence>
<keyword evidence="7" id="KW-1185">Reference proteome</keyword>
<gene>
    <name evidence="6" type="ORF">SAMN00777080_4712</name>
</gene>
<comment type="subcellular location">
    <subcellularLocation>
        <location evidence="1">Cytoplasm</location>
    </subcellularLocation>
</comment>
<dbReference type="EMBL" id="LT838813">
    <property type="protein sequence ID" value="SMD46035.1"/>
    <property type="molecule type" value="Genomic_DNA"/>
</dbReference>
<dbReference type="InterPro" id="IPR019903">
    <property type="entry name" value="RIC_family"/>
</dbReference>
<organism evidence="6 7">
    <name type="scientific">Aquiflexum balticum DSM 16537</name>
    <dbReference type="NCBI Taxonomy" id="758820"/>
    <lineage>
        <taxon>Bacteria</taxon>
        <taxon>Pseudomonadati</taxon>
        <taxon>Bacteroidota</taxon>
        <taxon>Cytophagia</taxon>
        <taxon>Cytophagales</taxon>
        <taxon>Cyclobacteriaceae</taxon>
        <taxon>Aquiflexum</taxon>
    </lineage>
</organism>
<accession>A0A1W2HAV5</accession>
<keyword evidence="2" id="KW-0963">Cytoplasm</keyword>
<sequence>MIKELENRKVGAIVAENFKTAKVFTQYGIDFCCKGGISLKEACSKNGVDLQEVTEDLQKATVLPEEVHYIDFGLSQLIDHIIVTHHQYVENAIPALKAYLQKLATVHGERHPELFRIRDEFMAASDALTAHMKKEELILFPYVKAMEEAEKSGFSLSKPHFGHIDNPIHMMEDEHETEGERFRTISELSEGYKTPSDGCQTYRVAFEMLKEFESDLHTHIHLENNILFPKASELYAQMNP</sequence>
<dbReference type="PANTHER" id="PTHR36438:SF1">
    <property type="entry name" value="IRON-SULFUR CLUSTER REPAIR PROTEIN YTFE"/>
    <property type="match status" value="1"/>
</dbReference>
<dbReference type="InterPro" id="IPR012312">
    <property type="entry name" value="Hemerythrin-like"/>
</dbReference>
<feature type="domain" description="Hemerythrin-like" evidence="5">
    <location>
        <begin position="78"/>
        <end position="231"/>
    </location>
</feature>
<dbReference type="InterPro" id="IPR038062">
    <property type="entry name" value="ScdA-like_N_sf"/>
</dbReference>
<protein>
    <submittedName>
        <fullName evidence="6">Regulator of cell morphogenesis and NO signaling</fullName>
    </submittedName>
</protein>
<evidence type="ECO:0000256" key="3">
    <source>
        <dbReference type="ARBA" id="ARBA00022723"/>
    </source>
</evidence>
<evidence type="ECO:0000313" key="7">
    <source>
        <dbReference type="Proteomes" id="UP000192333"/>
    </source>
</evidence>
<dbReference type="Gene3D" id="1.20.120.520">
    <property type="entry name" value="nmb1532 protein domain like"/>
    <property type="match status" value="1"/>
</dbReference>
<dbReference type="Pfam" id="PF04405">
    <property type="entry name" value="ScdA_N"/>
    <property type="match status" value="1"/>
</dbReference>
<dbReference type="AlphaFoldDB" id="A0A1W2HAV5"/>
<dbReference type="GO" id="GO:0046872">
    <property type="term" value="F:metal ion binding"/>
    <property type="evidence" value="ECO:0007669"/>
    <property type="project" value="UniProtKB-KW"/>
</dbReference>
<name>A0A1W2HAV5_9BACT</name>
<evidence type="ECO:0000259" key="5">
    <source>
        <dbReference type="Pfam" id="PF01814"/>
    </source>
</evidence>
<dbReference type="NCBIfam" id="TIGR03652">
    <property type="entry name" value="FeS_repair_RIC"/>
    <property type="match status" value="1"/>
</dbReference>
<dbReference type="RefSeq" id="WP_084122983.1">
    <property type="nucleotide sequence ID" value="NZ_LT838813.1"/>
</dbReference>
<dbReference type="Proteomes" id="UP000192333">
    <property type="component" value="Chromosome I"/>
</dbReference>
<dbReference type="Pfam" id="PF01814">
    <property type="entry name" value="Hemerythrin"/>
    <property type="match status" value="1"/>
</dbReference>
<dbReference type="Gene3D" id="1.10.3910.10">
    <property type="entry name" value="SP0561-like"/>
    <property type="match status" value="1"/>
</dbReference>
<dbReference type="GO" id="GO:0005737">
    <property type="term" value="C:cytoplasm"/>
    <property type="evidence" value="ECO:0007669"/>
    <property type="project" value="UniProtKB-SubCell"/>
</dbReference>
<proteinExistence type="predicted"/>
<dbReference type="OrthoDB" id="9797132at2"/>
<evidence type="ECO:0000313" key="6">
    <source>
        <dbReference type="EMBL" id="SMD46035.1"/>
    </source>
</evidence>